<dbReference type="SUPFAM" id="SSF160240">
    <property type="entry name" value="Cation efflux protein cytoplasmic domain-like"/>
    <property type="match status" value="1"/>
</dbReference>
<dbReference type="SUPFAM" id="SSF161111">
    <property type="entry name" value="Cation efflux protein transmembrane domain-like"/>
    <property type="match status" value="1"/>
</dbReference>
<evidence type="ECO:0000256" key="6">
    <source>
        <dbReference type="SAM" id="Phobius"/>
    </source>
</evidence>
<feature type="transmembrane region" description="Helical" evidence="6">
    <location>
        <begin position="81"/>
        <end position="104"/>
    </location>
</feature>
<dbReference type="PANTHER" id="PTHR43840">
    <property type="entry name" value="MITOCHONDRIAL METAL TRANSPORTER 1-RELATED"/>
    <property type="match status" value="1"/>
</dbReference>
<dbReference type="InterPro" id="IPR050291">
    <property type="entry name" value="CDF_Transporter"/>
</dbReference>
<evidence type="ECO:0000313" key="10">
    <source>
        <dbReference type="Proteomes" id="UP001479436"/>
    </source>
</evidence>
<evidence type="ECO:0000313" key="9">
    <source>
        <dbReference type="EMBL" id="KAK9767204.1"/>
    </source>
</evidence>
<keyword evidence="4 6" id="KW-1133">Transmembrane helix</keyword>
<evidence type="ECO:0008006" key="11">
    <source>
        <dbReference type="Google" id="ProtNLM"/>
    </source>
</evidence>
<dbReference type="InterPro" id="IPR027469">
    <property type="entry name" value="Cation_efflux_TMD_sf"/>
</dbReference>
<dbReference type="PANTHER" id="PTHR43840:SF4">
    <property type="entry name" value="CDF DIVALENT METAL CATION TRANSPORTER (EUROFUNG)"/>
    <property type="match status" value="1"/>
</dbReference>
<dbReference type="Pfam" id="PF16916">
    <property type="entry name" value="ZT_dimer"/>
    <property type="match status" value="1"/>
</dbReference>
<feature type="transmembrane region" description="Helical" evidence="6">
    <location>
        <begin position="17"/>
        <end position="36"/>
    </location>
</feature>
<gene>
    <name evidence="9" type="ORF">K7432_003169</name>
</gene>
<protein>
    <recommendedName>
        <fullName evidence="11">Cation efflux protein cytoplasmic domain-containing protein</fullName>
    </recommendedName>
</protein>
<sequence>MTFNSNYSLCEDSFMDLLSGAIIFYTATVIRHVNYYHYPIGKSRMEPLGIIIFSAVMITCFFQVMVTSFENLLDPNAPELLIMSPLTIMLLFSNIVVKFLLWIWCRTMTSSSVQALAQDHMNDVVFNVFSTVFPIVATSLSCYWIDPFGAILLSIYIIVDWIRTCTENLRRMSGASASAEDIQQFTYLTYRYSSRIQEVDTVRAYYVGDRLFTEIDIVLPPDCPLSEAHDIGEGLQNALEKMDIVERAFVHLDYNSDHKIEHRHALL</sequence>
<feature type="domain" description="Cation efflux protein transmembrane" evidence="7">
    <location>
        <begin position="12"/>
        <end position="171"/>
    </location>
</feature>
<evidence type="ECO:0000256" key="2">
    <source>
        <dbReference type="ARBA" id="ARBA00022448"/>
    </source>
</evidence>
<keyword evidence="10" id="KW-1185">Reference proteome</keyword>
<keyword evidence="3 6" id="KW-0812">Transmembrane</keyword>
<dbReference type="EMBL" id="JASJQH010000093">
    <property type="protein sequence ID" value="KAK9767204.1"/>
    <property type="molecule type" value="Genomic_DNA"/>
</dbReference>
<dbReference type="InterPro" id="IPR058533">
    <property type="entry name" value="Cation_efflux_TM"/>
</dbReference>
<keyword evidence="2" id="KW-0813">Transport</keyword>
<dbReference type="Pfam" id="PF01545">
    <property type="entry name" value="Cation_efflux"/>
    <property type="match status" value="1"/>
</dbReference>
<name>A0ABR2X0B1_9FUNG</name>
<reference evidence="9 10" key="1">
    <citation type="submission" date="2023-04" db="EMBL/GenBank/DDBJ databases">
        <title>Genome of Basidiobolus ranarum AG-B5.</title>
        <authorList>
            <person name="Stajich J.E."/>
            <person name="Carter-House D."/>
            <person name="Gryganskyi A."/>
        </authorList>
    </citation>
    <scope>NUCLEOTIDE SEQUENCE [LARGE SCALE GENOMIC DNA]</scope>
    <source>
        <strain evidence="9 10">AG-B5</strain>
    </source>
</reference>
<dbReference type="Gene3D" id="1.20.1510.10">
    <property type="entry name" value="Cation efflux protein transmembrane domain"/>
    <property type="match status" value="1"/>
</dbReference>
<accession>A0ABR2X0B1</accession>
<evidence type="ECO:0000256" key="5">
    <source>
        <dbReference type="ARBA" id="ARBA00023136"/>
    </source>
</evidence>
<proteinExistence type="predicted"/>
<dbReference type="InterPro" id="IPR036837">
    <property type="entry name" value="Cation_efflux_CTD_sf"/>
</dbReference>
<dbReference type="Proteomes" id="UP001479436">
    <property type="component" value="Unassembled WGS sequence"/>
</dbReference>
<comment type="caution">
    <text evidence="9">The sequence shown here is derived from an EMBL/GenBank/DDBJ whole genome shotgun (WGS) entry which is preliminary data.</text>
</comment>
<dbReference type="Gene3D" id="3.30.70.1350">
    <property type="entry name" value="Cation efflux protein, cytoplasmic domain"/>
    <property type="match status" value="1"/>
</dbReference>
<evidence type="ECO:0000256" key="3">
    <source>
        <dbReference type="ARBA" id="ARBA00022692"/>
    </source>
</evidence>
<evidence type="ECO:0000259" key="7">
    <source>
        <dbReference type="Pfam" id="PF01545"/>
    </source>
</evidence>
<comment type="subcellular location">
    <subcellularLocation>
        <location evidence="1">Membrane</location>
        <topology evidence="1">Multi-pass membrane protein</topology>
    </subcellularLocation>
</comment>
<evidence type="ECO:0000259" key="8">
    <source>
        <dbReference type="Pfam" id="PF16916"/>
    </source>
</evidence>
<evidence type="ECO:0000256" key="4">
    <source>
        <dbReference type="ARBA" id="ARBA00022989"/>
    </source>
</evidence>
<feature type="domain" description="Cation efflux protein cytoplasmic" evidence="8">
    <location>
        <begin position="181"/>
        <end position="253"/>
    </location>
</feature>
<dbReference type="InterPro" id="IPR027470">
    <property type="entry name" value="Cation_efflux_CTD"/>
</dbReference>
<evidence type="ECO:0000256" key="1">
    <source>
        <dbReference type="ARBA" id="ARBA00004141"/>
    </source>
</evidence>
<keyword evidence="5 6" id="KW-0472">Membrane</keyword>
<feature type="transmembrane region" description="Helical" evidence="6">
    <location>
        <begin position="124"/>
        <end position="141"/>
    </location>
</feature>
<organism evidence="9 10">
    <name type="scientific">Basidiobolus ranarum</name>
    <dbReference type="NCBI Taxonomy" id="34480"/>
    <lineage>
        <taxon>Eukaryota</taxon>
        <taxon>Fungi</taxon>
        <taxon>Fungi incertae sedis</taxon>
        <taxon>Zoopagomycota</taxon>
        <taxon>Entomophthoromycotina</taxon>
        <taxon>Basidiobolomycetes</taxon>
        <taxon>Basidiobolales</taxon>
        <taxon>Basidiobolaceae</taxon>
        <taxon>Basidiobolus</taxon>
    </lineage>
</organism>
<feature type="transmembrane region" description="Helical" evidence="6">
    <location>
        <begin position="48"/>
        <end position="69"/>
    </location>
</feature>